<dbReference type="GO" id="GO:0005524">
    <property type="term" value="F:ATP binding"/>
    <property type="evidence" value="ECO:0007669"/>
    <property type="project" value="UniProtKB-UniRule"/>
</dbReference>
<evidence type="ECO:0000256" key="7">
    <source>
        <dbReference type="ARBA" id="ARBA00022695"/>
    </source>
</evidence>
<dbReference type="GO" id="GO:0008531">
    <property type="term" value="F:riboflavin kinase activity"/>
    <property type="evidence" value="ECO:0007669"/>
    <property type="project" value="UniProtKB-UniRule"/>
</dbReference>
<dbReference type="RefSeq" id="WP_205255196.1">
    <property type="nucleotide sequence ID" value="NZ_BAAAPV010000001.1"/>
</dbReference>
<evidence type="ECO:0000256" key="9">
    <source>
        <dbReference type="ARBA" id="ARBA00022777"/>
    </source>
</evidence>
<evidence type="ECO:0000313" key="18">
    <source>
        <dbReference type="Proteomes" id="UP000663801"/>
    </source>
</evidence>
<evidence type="ECO:0000259" key="16">
    <source>
        <dbReference type="SMART" id="SM00904"/>
    </source>
</evidence>
<dbReference type="GO" id="GO:0006747">
    <property type="term" value="P:FAD biosynthetic process"/>
    <property type="evidence" value="ECO:0007669"/>
    <property type="project" value="UniProtKB-UniRule"/>
</dbReference>
<comment type="pathway">
    <text evidence="3 15">Cofactor biosynthesis; FMN biosynthesis; FMN from riboflavin (ATP route): step 1/1.</text>
</comment>
<dbReference type="InterPro" id="IPR023468">
    <property type="entry name" value="Riboflavin_kinase"/>
</dbReference>
<sequence length="319" mass="34316">MERWRGLEEIPAGWGRCVLTVGMFDGVHRGHQALIADAVASARELGLPTVVMTFDPHPAEVVRPGNHPAMLATLRRRAELIAELGVDAFLVVPFTPALAAVPAETFVHDIVVDRLHAALVVVGENFRFGHRGAGSVRTLQELGPRWGFAARGFDLVAAQDAAGRADEVVVSSTYVRACVDAGDVRAAAGALGRHHRVEGFVVHGEGRGGSELGYPTANLDMEPHTAVPADGIYAGWFVLGSRRSPTAISIGTNPTFSGKVRTVEAFVIDEGGNFYGRRVALEFVERLRPTWRFDSVEALIAQIDLDVARTREVLAAETT</sequence>
<dbReference type="Proteomes" id="UP000663801">
    <property type="component" value="Unassembled WGS sequence"/>
</dbReference>
<evidence type="ECO:0000256" key="15">
    <source>
        <dbReference type="PIRNR" id="PIRNR004491"/>
    </source>
</evidence>
<comment type="catalytic activity">
    <reaction evidence="13 15">
        <text>riboflavin + ATP = FMN + ADP + H(+)</text>
        <dbReference type="Rhea" id="RHEA:14357"/>
        <dbReference type="ChEBI" id="CHEBI:15378"/>
        <dbReference type="ChEBI" id="CHEBI:30616"/>
        <dbReference type="ChEBI" id="CHEBI:57986"/>
        <dbReference type="ChEBI" id="CHEBI:58210"/>
        <dbReference type="ChEBI" id="CHEBI:456216"/>
        <dbReference type="EC" id="2.7.1.26"/>
    </reaction>
</comment>
<dbReference type="Pfam" id="PF01687">
    <property type="entry name" value="Flavokinase"/>
    <property type="match status" value="1"/>
</dbReference>
<evidence type="ECO:0000256" key="11">
    <source>
        <dbReference type="ARBA" id="ARBA00022840"/>
    </source>
</evidence>
<keyword evidence="6 15" id="KW-0808">Transferase</keyword>
<evidence type="ECO:0000256" key="6">
    <source>
        <dbReference type="ARBA" id="ARBA00022679"/>
    </source>
</evidence>
<organism evidence="17 18">
    <name type="scientific">Nakamurella flavida</name>
    <dbReference type="NCBI Taxonomy" id="363630"/>
    <lineage>
        <taxon>Bacteria</taxon>
        <taxon>Bacillati</taxon>
        <taxon>Actinomycetota</taxon>
        <taxon>Actinomycetes</taxon>
        <taxon>Nakamurellales</taxon>
        <taxon>Nakamurellaceae</taxon>
        <taxon>Nakamurella</taxon>
    </lineage>
</organism>
<dbReference type="InterPro" id="IPR002606">
    <property type="entry name" value="Riboflavin_kinase_bac"/>
</dbReference>
<accession>A0A938YL58</accession>
<evidence type="ECO:0000256" key="1">
    <source>
        <dbReference type="ARBA" id="ARBA00002121"/>
    </source>
</evidence>
<dbReference type="InterPro" id="IPR014729">
    <property type="entry name" value="Rossmann-like_a/b/a_fold"/>
</dbReference>
<evidence type="ECO:0000256" key="5">
    <source>
        <dbReference type="ARBA" id="ARBA00022643"/>
    </source>
</evidence>
<keyword evidence="18" id="KW-1185">Reference proteome</keyword>
<reference evidence="17" key="1">
    <citation type="submission" date="2021-01" db="EMBL/GenBank/DDBJ databases">
        <title>KCTC 19127 draft genome.</title>
        <authorList>
            <person name="An D."/>
        </authorList>
    </citation>
    <scope>NUCLEOTIDE SEQUENCE</scope>
    <source>
        <strain evidence="17">KCTC 19127</strain>
    </source>
</reference>
<gene>
    <name evidence="17" type="ORF">JL107_01160</name>
</gene>
<dbReference type="InterPro" id="IPR023465">
    <property type="entry name" value="Riboflavin_kinase_dom_sf"/>
</dbReference>
<keyword evidence="5 15" id="KW-0288">FMN</keyword>
<evidence type="ECO:0000256" key="13">
    <source>
        <dbReference type="ARBA" id="ARBA00047880"/>
    </source>
</evidence>
<dbReference type="SUPFAM" id="SSF52374">
    <property type="entry name" value="Nucleotidylyl transferase"/>
    <property type="match status" value="1"/>
</dbReference>
<dbReference type="Gene3D" id="2.40.30.30">
    <property type="entry name" value="Riboflavin kinase-like"/>
    <property type="match status" value="1"/>
</dbReference>
<keyword evidence="11 15" id="KW-0067">ATP-binding</keyword>
<protein>
    <recommendedName>
        <fullName evidence="15">Riboflavin biosynthesis protein</fullName>
    </recommendedName>
    <domain>
        <recommendedName>
            <fullName evidence="15">Riboflavin kinase</fullName>
            <ecNumber evidence="15">2.7.1.26</ecNumber>
        </recommendedName>
        <alternativeName>
            <fullName evidence="15">Flavokinase</fullName>
        </alternativeName>
    </domain>
    <domain>
        <recommendedName>
            <fullName evidence="15">FMN adenylyltransferase</fullName>
            <ecNumber evidence="15">2.7.7.2</ecNumber>
        </recommendedName>
        <alternativeName>
            <fullName evidence="15">FAD pyrophosphorylase</fullName>
        </alternativeName>
        <alternativeName>
            <fullName evidence="15">FAD synthase</fullName>
        </alternativeName>
    </domain>
</protein>
<dbReference type="PANTHER" id="PTHR22749:SF6">
    <property type="entry name" value="RIBOFLAVIN KINASE"/>
    <property type="match status" value="1"/>
</dbReference>
<proteinExistence type="inferred from homology"/>
<dbReference type="GO" id="GO:0009398">
    <property type="term" value="P:FMN biosynthetic process"/>
    <property type="evidence" value="ECO:0007669"/>
    <property type="project" value="UniProtKB-UniRule"/>
</dbReference>
<dbReference type="EC" id="2.7.7.2" evidence="15"/>
<evidence type="ECO:0000256" key="10">
    <source>
        <dbReference type="ARBA" id="ARBA00022827"/>
    </source>
</evidence>
<dbReference type="EC" id="2.7.1.26" evidence="15"/>
<dbReference type="SUPFAM" id="SSF82114">
    <property type="entry name" value="Riboflavin kinase-like"/>
    <property type="match status" value="1"/>
</dbReference>
<dbReference type="SMART" id="SM00904">
    <property type="entry name" value="Flavokinase"/>
    <property type="match status" value="1"/>
</dbReference>
<keyword evidence="9 15" id="KW-0418">Kinase</keyword>
<comment type="similarity">
    <text evidence="15">Belongs to the ribF family.</text>
</comment>
<keyword evidence="7 15" id="KW-0548">Nucleotidyltransferase</keyword>
<evidence type="ECO:0000256" key="14">
    <source>
        <dbReference type="ARBA" id="ARBA00049494"/>
    </source>
</evidence>
<comment type="catalytic activity">
    <reaction evidence="14 15">
        <text>FMN + ATP + H(+) = FAD + diphosphate</text>
        <dbReference type="Rhea" id="RHEA:17237"/>
        <dbReference type="ChEBI" id="CHEBI:15378"/>
        <dbReference type="ChEBI" id="CHEBI:30616"/>
        <dbReference type="ChEBI" id="CHEBI:33019"/>
        <dbReference type="ChEBI" id="CHEBI:57692"/>
        <dbReference type="ChEBI" id="CHEBI:58210"/>
        <dbReference type="EC" id="2.7.7.2"/>
    </reaction>
</comment>
<keyword evidence="12" id="KW-0511">Multifunctional enzyme</keyword>
<dbReference type="Gene3D" id="3.40.50.620">
    <property type="entry name" value="HUPs"/>
    <property type="match status" value="1"/>
</dbReference>
<name>A0A938YL58_9ACTN</name>
<evidence type="ECO:0000256" key="8">
    <source>
        <dbReference type="ARBA" id="ARBA00022741"/>
    </source>
</evidence>
<dbReference type="EMBL" id="JAERWL010000002">
    <property type="protein sequence ID" value="MBM9475043.1"/>
    <property type="molecule type" value="Genomic_DNA"/>
</dbReference>
<keyword evidence="8 15" id="KW-0547">Nucleotide-binding</keyword>
<comment type="pathway">
    <text evidence="2 15">Cofactor biosynthesis; FAD biosynthesis; FAD from FMN: step 1/1.</text>
</comment>
<evidence type="ECO:0000256" key="12">
    <source>
        <dbReference type="ARBA" id="ARBA00023268"/>
    </source>
</evidence>
<dbReference type="AlphaFoldDB" id="A0A938YL58"/>
<feature type="domain" description="Riboflavin kinase" evidence="16">
    <location>
        <begin position="190"/>
        <end position="315"/>
    </location>
</feature>
<dbReference type="CDD" id="cd02064">
    <property type="entry name" value="FAD_synthetase_N"/>
    <property type="match status" value="1"/>
</dbReference>
<dbReference type="Pfam" id="PF06574">
    <property type="entry name" value="FAD_syn"/>
    <property type="match status" value="1"/>
</dbReference>
<keyword evidence="4 15" id="KW-0285">Flavoprotein</keyword>
<dbReference type="FunFam" id="2.40.30.30:FF:000003">
    <property type="entry name" value="Riboflavin biosynthesis protein"/>
    <property type="match status" value="1"/>
</dbReference>
<evidence type="ECO:0000256" key="4">
    <source>
        <dbReference type="ARBA" id="ARBA00022630"/>
    </source>
</evidence>
<evidence type="ECO:0000256" key="3">
    <source>
        <dbReference type="ARBA" id="ARBA00005201"/>
    </source>
</evidence>
<dbReference type="GO" id="GO:0009231">
    <property type="term" value="P:riboflavin biosynthetic process"/>
    <property type="evidence" value="ECO:0007669"/>
    <property type="project" value="InterPro"/>
</dbReference>
<dbReference type="InterPro" id="IPR015865">
    <property type="entry name" value="Riboflavin_kinase_bac/euk"/>
</dbReference>
<keyword evidence="10 15" id="KW-0274">FAD</keyword>
<dbReference type="FunFam" id="3.40.50.620:FF:000021">
    <property type="entry name" value="Riboflavin biosynthesis protein"/>
    <property type="match status" value="1"/>
</dbReference>
<dbReference type="GO" id="GO:0003919">
    <property type="term" value="F:FMN adenylyltransferase activity"/>
    <property type="evidence" value="ECO:0007669"/>
    <property type="project" value="UniProtKB-UniRule"/>
</dbReference>
<dbReference type="NCBIfam" id="NF004160">
    <property type="entry name" value="PRK05627.1-3"/>
    <property type="match status" value="1"/>
</dbReference>
<dbReference type="NCBIfam" id="TIGR00083">
    <property type="entry name" value="ribF"/>
    <property type="match status" value="1"/>
</dbReference>
<dbReference type="InterPro" id="IPR015864">
    <property type="entry name" value="FAD_synthase"/>
</dbReference>
<dbReference type="PANTHER" id="PTHR22749">
    <property type="entry name" value="RIBOFLAVIN KINASE/FMN ADENYLYLTRANSFERASE"/>
    <property type="match status" value="1"/>
</dbReference>
<dbReference type="PIRSF" id="PIRSF004491">
    <property type="entry name" value="FAD_Synth"/>
    <property type="match status" value="1"/>
</dbReference>
<comment type="function">
    <text evidence="1">Catalyzes the phosphorylation of riboflavin to FMN followed by the adenylation of FMN to FAD.</text>
</comment>
<comment type="caution">
    <text evidence="17">The sequence shown here is derived from an EMBL/GenBank/DDBJ whole genome shotgun (WGS) entry which is preliminary data.</text>
</comment>
<evidence type="ECO:0000313" key="17">
    <source>
        <dbReference type="EMBL" id="MBM9475043.1"/>
    </source>
</evidence>
<evidence type="ECO:0000256" key="2">
    <source>
        <dbReference type="ARBA" id="ARBA00004726"/>
    </source>
</evidence>